<evidence type="ECO:0000256" key="3">
    <source>
        <dbReference type="SAM" id="MobiDB-lite"/>
    </source>
</evidence>
<keyword evidence="1" id="KW-0863">Zinc-finger</keyword>
<proteinExistence type="predicted"/>
<evidence type="ECO:0000313" key="5">
    <source>
        <dbReference type="EMBL" id="CAK9265540.1"/>
    </source>
</evidence>
<keyword evidence="6" id="KW-1185">Reference proteome</keyword>
<name>A0ABP0WJ47_9BRYO</name>
<keyword evidence="2" id="KW-0175">Coiled coil</keyword>
<dbReference type="Proteomes" id="UP001497444">
    <property type="component" value="Chromosome 17"/>
</dbReference>
<dbReference type="PANTHER" id="PTHR47344:SF1">
    <property type="entry name" value="RING ZINC FINGER PROTEIN-RELATED"/>
    <property type="match status" value="1"/>
</dbReference>
<dbReference type="Pfam" id="PF13639">
    <property type="entry name" value="zf-RING_2"/>
    <property type="match status" value="1"/>
</dbReference>
<dbReference type="CDD" id="cd16448">
    <property type="entry name" value="RING-H2"/>
    <property type="match status" value="1"/>
</dbReference>
<evidence type="ECO:0000256" key="2">
    <source>
        <dbReference type="SAM" id="Coils"/>
    </source>
</evidence>
<dbReference type="Gene3D" id="3.30.40.10">
    <property type="entry name" value="Zinc/RING finger domain, C3HC4 (zinc finger)"/>
    <property type="match status" value="1"/>
</dbReference>
<dbReference type="PANTHER" id="PTHR47344">
    <property type="entry name" value="RING ZINC FINGER PROTEIN-RELATED"/>
    <property type="match status" value="1"/>
</dbReference>
<dbReference type="SMART" id="SM00184">
    <property type="entry name" value="RING"/>
    <property type="match status" value="1"/>
</dbReference>
<dbReference type="SUPFAM" id="SSF57850">
    <property type="entry name" value="RING/U-box"/>
    <property type="match status" value="1"/>
</dbReference>
<accession>A0ABP0WJ47</accession>
<keyword evidence="1" id="KW-0479">Metal-binding</keyword>
<feature type="region of interest" description="Disordered" evidence="3">
    <location>
        <begin position="442"/>
        <end position="467"/>
    </location>
</feature>
<keyword evidence="1" id="KW-0862">Zinc</keyword>
<feature type="coiled-coil region" evidence="2">
    <location>
        <begin position="227"/>
        <end position="257"/>
    </location>
</feature>
<organism evidence="5 6">
    <name type="scientific">Sphagnum jensenii</name>
    <dbReference type="NCBI Taxonomy" id="128206"/>
    <lineage>
        <taxon>Eukaryota</taxon>
        <taxon>Viridiplantae</taxon>
        <taxon>Streptophyta</taxon>
        <taxon>Embryophyta</taxon>
        <taxon>Bryophyta</taxon>
        <taxon>Sphagnophytina</taxon>
        <taxon>Sphagnopsida</taxon>
        <taxon>Sphagnales</taxon>
        <taxon>Sphagnaceae</taxon>
        <taxon>Sphagnum</taxon>
    </lineage>
</organism>
<protein>
    <recommendedName>
        <fullName evidence="4">RING-type domain-containing protein</fullName>
    </recommendedName>
</protein>
<gene>
    <name evidence="5" type="ORF">CSSPJE1EN1_LOCUS11018</name>
</gene>
<dbReference type="InterPro" id="IPR001841">
    <property type="entry name" value="Znf_RING"/>
</dbReference>
<dbReference type="InterPro" id="IPR013083">
    <property type="entry name" value="Znf_RING/FYVE/PHD"/>
</dbReference>
<feature type="compositionally biased region" description="Polar residues" evidence="3">
    <location>
        <begin position="442"/>
        <end position="459"/>
    </location>
</feature>
<reference evidence="5" key="1">
    <citation type="submission" date="2024-02" db="EMBL/GenBank/DDBJ databases">
        <authorList>
            <consortium name="ELIXIR-Norway"/>
            <consortium name="Elixir Norway"/>
        </authorList>
    </citation>
    <scope>NUCLEOTIDE SEQUENCE</scope>
</reference>
<evidence type="ECO:0000259" key="4">
    <source>
        <dbReference type="PROSITE" id="PS50089"/>
    </source>
</evidence>
<evidence type="ECO:0000256" key="1">
    <source>
        <dbReference type="PROSITE-ProRule" id="PRU00175"/>
    </source>
</evidence>
<evidence type="ECO:0000313" key="6">
    <source>
        <dbReference type="Proteomes" id="UP001497444"/>
    </source>
</evidence>
<feature type="domain" description="RING-type" evidence="4">
    <location>
        <begin position="6"/>
        <end position="54"/>
    </location>
</feature>
<dbReference type="EMBL" id="OZ020112">
    <property type="protein sequence ID" value="CAK9265540.1"/>
    <property type="molecule type" value="Genomic_DNA"/>
</dbReference>
<sequence>MSGAICAICYEDARPTCEDLQSISVCGHVFHEICLQQWMEYCPRGRKPTCPICKQECSSRDVHRLFFQSVSADPTQQPQSPLQTSKSGPDLSPAVQKLEGQLAVTKSALLAHQEQLKDLNSQVYCLFATCICELIYAQMQELHHCAVECNRLQQENLAMARDLAAHKLVTDTDLGEEDVVRLASAGGGSNKSAIIDTLTKSLILRNKSYKELMARCNELGLGESRAMRKSEKTLEQLKRMKARVHELEIALEEKENADLRALSKRSLKPHHEAAHSPQNILNSHQDRSMNSSDLVGFTKTGLQEFPNWCMEKEQGRSSLQQRLQSCSHRVDNQVDNSGLPEVAAKDVRNKLAQIECSRVQAPKQRLDSCDKDIDKNAAGNMGISWSLKSQSLFLKIEALNRSMYSSNQAVAHSGNQKMLSGADQAETSPCGRQETVLLEGTSSPFVSSSQGYPSTVSGTQHKDNEGVGSPLLALTQRANDSGAFRKRAASGKENSVQSGSFILSGADGRGGKVTILKPPSLSLGMTGISTSKRVKRPKVSGAVNVNRQGALQIEHFFGRVSC</sequence>
<dbReference type="PROSITE" id="PS50089">
    <property type="entry name" value="ZF_RING_2"/>
    <property type="match status" value="1"/>
</dbReference>